<proteinExistence type="predicted"/>
<sequence length="131" mass="14745">MKLLLIIMFVALPYISFSQAFVIKAPSPVSSNGKVPEHVTFRVEQPISPTDRVPVHVNMPVKVTKLTIRKERKDSVPMTYTLQVGEEEQSFLGDGADHEVEFSHDIRGLVVSILDEKRAVQVKSFILKKSK</sequence>
<evidence type="ECO:0000313" key="2">
    <source>
        <dbReference type="Proteomes" id="UP000245466"/>
    </source>
</evidence>
<gene>
    <name evidence="1" type="ORF">C8E01_1062</name>
</gene>
<organism evidence="1 2">
    <name type="scientific">Pontibacter virosus</name>
    <dbReference type="NCBI Taxonomy" id="1765052"/>
    <lineage>
        <taxon>Bacteria</taxon>
        <taxon>Pseudomonadati</taxon>
        <taxon>Bacteroidota</taxon>
        <taxon>Cytophagia</taxon>
        <taxon>Cytophagales</taxon>
        <taxon>Hymenobacteraceae</taxon>
        <taxon>Pontibacter</taxon>
    </lineage>
</organism>
<reference evidence="1 2" key="1">
    <citation type="submission" date="2018-04" db="EMBL/GenBank/DDBJ databases">
        <title>Genomic Encyclopedia of Type Strains, Phase IV (KMG-IV): sequencing the most valuable type-strain genomes for metagenomic binning, comparative biology and taxonomic classification.</title>
        <authorList>
            <person name="Goeker M."/>
        </authorList>
    </citation>
    <scope>NUCLEOTIDE SEQUENCE [LARGE SCALE GENOMIC DNA]</scope>
    <source>
        <strain evidence="1 2">DSM 100231</strain>
    </source>
</reference>
<keyword evidence="2" id="KW-1185">Reference proteome</keyword>
<protein>
    <submittedName>
        <fullName evidence="1">Uncharacterized protein</fullName>
    </submittedName>
</protein>
<dbReference type="EMBL" id="QEKI01000006">
    <property type="protein sequence ID" value="PVY40663.1"/>
    <property type="molecule type" value="Genomic_DNA"/>
</dbReference>
<dbReference type="RefSeq" id="WP_133242754.1">
    <property type="nucleotide sequence ID" value="NZ_QEKI01000006.1"/>
</dbReference>
<dbReference type="OrthoDB" id="852683at2"/>
<comment type="caution">
    <text evidence="1">The sequence shown here is derived from an EMBL/GenBank/DDBJ whole genome shotgun (WGS) entry which is preliminary data.</text>
</comment>
<evidence type="ECO:0000313" key="1">
    <source>
        <dbReference type="EMBL" id="PVY40663.1"/>
    </source>
</evidence>
<dbReference type="Proteomes" id="UP000245466">
    <property type="component" value="Unassembled WGS sequence"/>
</dbReference>
<dbReference type="AlphaFoldDB" id="A0A2U1AW92"/>
<name>A0A2U1AW92_9BACT</name>
<accession>A0A2U1AW92</accession>